<dbReference type="Pfam" id="PF10214">
    <property type="entry name" value="Rrn6_beta-prop"/>
    <property type="match status" value="1"/>
</dbReference>
<feature type="compositionally biased region" description="Polar residues" evidence="1">
    <location>
        <begin position="952"/>
        <end position="965"/>
    </location>
</feature>
<proteinExistence type="predicted"/>
<dbReference type="InterPro" id="IPR048535">
    <property type="entry name" value="RRN6_beta-prop"/>
</dbReference>
<feature type="compositionally biased region" description="Polar residues" evidence="1">
    <location>
        <begin position="23"/>
        <end position="34"/>
    </location>
</feature>
<dbReference type="PANTHER" id="PTHR28221">
    <property type="entry name" value="RNA POLYMERASE I-SPECIFIC TRANSCRIPTION INITIATION FACTOR RRN6"/>
    <property type="match status" value="1"/>
</dbReference>
<evidence type="ECO:0000259" key="2">
    <source>
        <dbReference type="Pfam" id="PF10214"/>
    </source>
</evidence>
<organism evidence="4 5">
    <name type="scientific">Kwoniella shandongensis</name>
    <dbReference type="NCBI Taxonomy" id="1734106"/>
    <lineage>
        <taxon>Eukaryota</taxon>
        <taxon>Fungi</taxon>
        <taxon>Dikarya</taxon>
        <taxon>Basidiomycota</taxon>
        <taxon>Agaricomycotina</taxon>
        <taxon>Tremellomycetes</taxon>
        <taxon>Tremellales</taxon>
        <taxon>Cryptococcaceae</taxon>
        <taxon>Kwoniella</taxon>
    </lineage>
</organism>
<feature type="region of interest" description="Disordered" evidence="1">
    <location>
        <begin position="1"/>
        <end position="37"/>
    </location>
</feature>
<protein>
    <submittedName>
        <fullName evidence="4">Uncharacterized protein</fullName>
    </submittedName>
</protein>
<accession>A0A5M6BVP8</accession>
<gene>
    <name evidence="4" type="ORF">CI109_107360</name>
</gene>
<sequence>MTFPPSVEHLALPSSSRRSKSRPTSNDFSQSLNKTDAKLEEDTRVGVGGISLDFGRDGGVGLEKGRKGWGWTWACDDRSDLRYTLGEEQTCLFPPTKSLDPKPNQAAPKAGDIIETSIKYAEELCDPYERDGLRSTISSILLEEHAGPSNTSKQPAHADFPFSDQGNGADPYAEKGVDVYLGQTVAVVRNERAMIARTMLAFPTGEVGHYLNISPFIPASKRSYITKVDPRQRLRFAPTTKVVERFPTPILQLCSSPVVSSSRIDRESTALIVRLQSTTHLLNIVPEHSYMPPTTSPSVTSIRAAQLSYEDTEGRRHVDVALDTGAWSRALIVDEGGGVWLWWEEKERRGPRDDMEKVMNLRKVRSAVTDQKHQFFRVTFGTRPGTALVISSRKAITIDIDDPDHPATTLLELRGKDRYFTSLDKTAQERGLSHSVLCTTHEVIWLDESQPDTPLLSWKHDYGAGKNRDLEVTAGPGVGTKDTGVLLHSRSQPMIMVFHTTKSSPLRSLSQPYAFTLRQKQSTTILPLNLPSIRQFTTLISIAPDGALYSSSMLTLKNKTEPRYTKHSRPLVSDVKAIWNEDVHSLASSSRTKVGVGEGWEKMAKVKSKEMNFRWAWLEINQPFRAVSDEGEIGGWFSSEEFERHLRELDAPLEHLMTAGDLARDSLYSQSSKIHSHLLAPLPIHTQAVATTLESLDKVDVSRRLPVAAGISSSLSVYQDARPPIEGSSATPSVMTIFNQLQQSFPTSMENTARSRMDAAQLALDLALSRLVLSSDDLSIVRVKESQAQQERERSGTPVEPDDLFAQAAGQLSLKEKEPPKIKFHFLTPRPNANENEIDGEAVSESLEDGLQGLTARGLMNDWKLGEDPTEWRWSSWRKDDDTNLIGQTQSSYPNRVIKPLPSPRHSPSIRTQVPNQSQKQSQNSFPTLQTFSRPPQSQTQPPFAFPVPPSLGQTQNLSQTTKSLPQPPVRGMQRSSPPPSAVPMGDDDGGGMKGWASTQVERGVFGGREKKGKKGGKKRVGGF</sequence>
<feature type="domain" description="RRN6 K-rich C-terminal" evidence="3">
    <location>
        <begin position="859"/>
        <end position="1024"/>
    </location>
</feature>
<dbReference type="Proteomes" id="UP000322225">
    <property type="component" value="Chromosome 14"/>
</dbReference>
<evidence type="ECO:0000259" key="3">
    <source>
        <dbReference type="Pfam" id="PF20639"/>
    </source>
</evidence>
<dbReference type="KEGG" id="ksn:43590009"/>
<reference evidence="4" key="2">
    <citation type="submission" date="2024-01" db="EMBL/GenBank/DDBJ databases">
        <title>Comparative genomics of Cryptococcus and Kwoniella reveals pathogenesis evolution and contrasting modes of karyotype evolution via chromosome fusion or intercentromeric recombination.</title>
        <authorList>
            <person name="Coelho M.A."/>
            <person name="David-Palma M."/>
            <person name="Shea T."/>
            <person name="Bowers K."/>
            <person name="McGinley-Smith S."/>
            <person name="Mohammad A.W."/>
            <person name="Gnirke A."/>
            <person name="Yurkov A.M."/>
            <person name="Nowrousian M."/>
            <person name="Sun S."/>
            <person name="Cuomo C.A."/>
            <person name="Heitman J."/>
        </authorList>
    </citation>
    <scope>NUCLEOTIDE SEQUENCE</scope>
    <source>
        <strain evidence="4">CBS 12478</strain>
    </source>
</reference>
<feature type="compositionally biased region" description="Polar residues" evidence="1">
    <location>
        <begin position="909"/>
        <end position="942"/>
    </location>
</feature>
<dbReference type="Pfam" id="PF20639">
    <property type="entry name" value="Rrn6_K-rich"/>
    <property type="match status" value="1"/>
</dbReference>
<feature type="region of interest" description="Disordered" evidence="1">
    <location>
        <begin position="883"/>
        <end position="1024"/>
    </location>
</feature>
<feature type="compositionally biased region" description="Basic residues" evidence="1">
    <location>
        <begin position="1011"/>
        <end position="1024"/>
    </location>
</feature>
<dbReference type="GeneID" id="43590009"/>
<evidence type="ECO:0000256" key="1">
    <source>
        <dbReference type="SAM" id="MobiDB-lite"/>
    </source>
</evidence>
<dbReference type="InterPro" id="IPR048536">
    <property type="entry name" value="Rrn6_K-rich"/>
</dbReference>
<dbReference type="RefSeq" id="XP_031859864.1">
    <property type="nucleotide sequence ID" value="XM_032005857.1"/>
</dbReference>
<keyword evidence="5" id="KW-1185">Reference proteome</keyword>
<dbReference type="EMBL" id="CP144064">
    <property type="protein sequence ID" value="WWD22865.1"/>
    <property type="molecule type" value="Genomic_DNA"/>
</dbReference>
<evidence type="ECO:0000313" key="5">
    <source>
        <dbReference type="Proteomes" id="UP000322225"/>
    </source>
</evidence>
<evidence type="ECO:0000313" key="4">
    <source>
        <dbReference type="EMBL" id="WWD22865.1"/>
    </source>
</evidence>
<name>A0A5M6BVP8_9TREE</name>
<dbReference type="PANTHER" id="PTHR28221:SF2">
    <property type="entry name" value="RNA POLYMERASE I-SPECIFIC TRANSCRIPTION INITIATION FACTOR RRN6"/>
    <property type="match status" value="1"/>
</dbReference>
<dbReference type="InterPro" id="IPR019350">
    <property type="entry name" value="RNA_pol_I-sp_TIF_RRN6-like"/>
</dbReference>
<dbReference type="OrthoDB" id="2382881at2759"/>
<dbReference type="AlphaFoldDB" id="A0A5M6BVP8"/>
<reference evidence="4" key="1">
    <citation type="submission" date="2017-08" db="EMBL/GenBank/DDBJ databases">
        <authorList>
            <person name="Cuomo C."/>
            <person name="Billmyre B."/>
            <person name="Heitman J."/>
        </authorList>
    </citation>
    <scope>NUCLEOTIDE SEQUENCE</scope>
    <source>
        <strain evidence="4">CBS 12478</strain>
    </source>
</reference>
<feature type="domain" description="RRN6 beta-propeller" evidence="2">
    <location>
        <begin position="184"/>
        <end position="506"/>
    </location>
</feature>
<feature type="compositionally biased region" description="Polar residues" evidence="1">
    <location>
        <begin position="885"/>
        <end position="894"/>
    </location>
</feature>